<dbReference type="InterPro" id="IPR058163">
    <property type="entry name" value="LysR-type_TF_proteobact-type"/>
</dbReference>
<dbReference type="InterPro" id="IPR036390">
    <property type="entry name" value="WH_DNA-bd_sf"/>
</dbReference>
<keyword evidence="7" id="KW-1185">Reference proteome</keyword>
<dbReference type="SUPFAM" id="SSF53850">
    <property type="entry name" value="Periplasmic binding protein-like II"/>
    <property type="match status" value="1"/>
</dbReference>
<dbReference type="Gene3D" id="3.40.190.290">
    <property type="match status" value="1"/>
</dbReference>
<dbReference type="PANTHER" id="PTHR30537">
    <property type="entry name" value="HTH-TYPE TRANSCRIPTIONAL REGULATOR"/>
    <property type="match status" value="1"/>
</dbReference>
<dbReference type="AlphaFoldDB" id="A0A6N7LNT1"/>
<dbReference type="Gene3D" id="1.10.10.10">
    <property type="entry name" value="Winged helix-like DNA-binding domain superfamily/Winged helix DNA-binding domain"/>
    <property type="match status" value="1"/>
</dbReference>
<dbReference type="Pfam" id="PF00126">
    <property type="entry name" value="HTH_1"/>
    <property type="match status" value="1"/>
</dbReference>
<comment type="caution">
    <text evidence="6">The sequence shown here is derived from an EMBL/GenBank/DDBJ whole genome shotgun (WGS) entry which is preliminary data.</text>
</comment>
<dbReference type="GO" id="GO:0006351">
    <property type="term" value="P:DNA-templated transcription"/>
    <property type="evidence" value="ECO:0007669"/>
    <property type="project" value="TreeGrafter"/>
</dbReference>
<protein>
    <submittedName>
        <fullName evidence="6">LysR family transcriptional regulator</fullName>
    </submittedName>
</protein>
<evidence type="ECO:0000256" key="2">
    <source>
        <dbReference type="ARBA" id="ARBA00023015"/>
    </source>
</evidence>
<dbReference type="EMBL" id="WITC01000139">
    <property type="protein sequence ID" value="MQX19397.1"/>
    <property type="molecule type" value="Genomic_DNA"/>
</dbReference>
<comment type="similarity">
    <text evidence="1">Belongs to the LysR transcriptional regulatory family.</text>
</comment>
<keyword evidence="3" id="KW-0238">DNA-binding</keyword>
<evidence type="ECO:0000256" key="4">
    <source>
        <dbReference type="ARBA" id="ARBA00023163"/>
    </source>
</evidence>
<dbReference type="PANTHER" id="PTHR30537:SF3">
    <property type="entry name" value="TRANSCRIPTIONAL REGULATORY PROTEIN"/>
    <property type="match status" value="1"/>
</dbReference>
<dbReference type="InterPro" id="IPR005119">
    <property type="entry name" value="LysR_subst-bd"/>
</dbReference>
<dbReference type="Pfam" id="PF03466">
    <property type="entry name" value="LysR_substrate"/>
    <property type="match status" value="1"/>
</dbReference>
<accession>A0A6N7LNT1</accession>
<dbReference type="OrthoDB" id="9787460at2"/>
<organism evidence="6 7">
    <name type="scientific">Sinorhizobium terangae</name>
    <dbReference type="NCBI Taxonomy" id="110322"/>
    <lineage>
        <taxon>Bacteria</taxon>
        <taxon>Pseudomonadati</taxon>
        <taxon>Pseudomonadota</taxon>
        <taxon>Alphaproteobacteria</taxon>
        <taxon>Hyphomicrobiales</taxon>
        <taxon>Rhizobiaceae</taxon>
        <taxon>Sinorhizobium/Ensifer group</taxon>
        <taxon>Sinorhizobium</taxon>
    </lineage>
</organism>
<dbReference type="InterPro" id="IPR036388">
    <property type="entry name" value="WH-like_DNA-bd_sf"/>
</dbReference>
<keyword evidence="2" id="KW-0805">Transcription regulation</keyword>
<feature type="domain" description="HTH lysR-type" evidence="5">
    <location>
        <begin position="6"/>
        <end position="63"/>
    </location>
</feature>
<dbReference type="GO" id="GO:0043565">
    <property type="term" value="F:sequence-specific DNA binding"/>
    <property type="evidence" value="ECO:0007669"/>
    <property type="project" value="TreeGrafter"/>
</dbReference>
<evidence type="ECO:0000256" key="1">
    <source>
        <dbReference type="ARBA" id="ARBA00009437"/>
    </source>
</evidence>
<evidence type="ECO:0000313" key="6">
    <source>
        <dbReference type="EMBL" id="MQX19397.1"/>
    </source>
</evidence>
<dbReference type="RefSeq" id="WP_153443258.1">
    <property type="nucleotide sequence ID" value="NZ_CP121659.1"/>
</dbReference>
<dbReference type="PROSITE" id="PS50931">
    <property type="entry name" value="HTH_LYSR"/>
    <property type="match status" value="1"/>
</dbReference>
<dbReference type="GO" id="GO:0003700">
    <property type="term" value="F:DNA-binding transcription factor activity"/>
    <property type="evidence" value="ECO:0007669"/>
    <property type="project" value="InterPro"/>
</dbReference>
<name>A0A6N7LNT1_SINTE</name>
<dbReference type="InterPro" id="IPR000847">
    <property type="entry name" value="LysR_HTH_N"/>
</dbReference>
<evidence type="ECO:0000256" key="3">
    <source>
        <dbReference type="ARBA" id="ARBA00023125"/>
    </source>
</evidence>
<dbReference type="Proteomes" id="UP000439983">
    <property type="component" value="Unassembled WGS sequence"/>
</dbReference>
<sequence>MQDDHLSWDDLRLLKAVAEGGSVARGAHALGIDNSTGFRRIARLEASLGVKLFERHRKGYELTQEGAEIFALSMRMQRDVQATSLKIAGADQSPVGHIRIATNDTIMSRFLAGIFASFQSRFPGMSLEVVTGNVSLNLSQRDCDVAIRATNRPPENLVGRRLATIGWAPYRRVSESHGAEDPFEGRWISFAGELSDLAAARYLATRVAPHQIAFSANSTEAVFAAVCAGIGAAYLPCYLGDNTPDLERLTPPEGSLASALWILTHPELKRAKRVRQFIDHCVGALLPLRATMEGLPGR</sequence>
<keyword evidence="4" id="KW-0804">Transcription</keyword>
<evidence type="ECO:0000259" key="5">
    <source>
        <dbReference type="PROSITE" id="PS50931"/>
    </source>
</evidence>
<gene>
    <name evidence="6" type="ORF">GHK62_33250</name>
</gene>
<reference evidence="6 7" key="1">
    <citation type="journal article" date="2013" name="Genome Biol.">
        <title>Comparative genomics of the core and accessory genomes of 48 Sinorhizobium strains comprising five genospecies.</title>
        <authorList>
            <person name="Sugawara M."/>
            <person name="Epstein B."/>
            <person name="Badgley B.D."/>
            <person name="Unno T."/>
            <person name="Xu L."/>
            <person name="Reese J."/>
            <person name="Gyaneshwar P."/>
            <person name="Denny R."/>
            <person name="Mudge J."/>
            <person name="Bharti A.K."/>
            <person name="Farmer A.D."/>
            <person name="May G.D."/>
            <person name="Woodward J.E."/>
            <person name="Medigue C."/>
            <person name="Vallenet D."/>
            <person name="Lajus A."/>
            <person name="Rouy Z."/>
            <person name="Martinez-Vaz B."/>
            <person name="Tiffin P."/>
            <person name="Young N.D."/>
            <person name="Sadowsky M.J."/>
        </authorList>
    </citation>
    <scope>NUCLEOTIDE SEQUENCE [LARGE SCALE GENOMIC DNA]</scope>
    <source>
        <strain evidence="6 7">USDA4894</strain>
    </source>
</reference>
<dbReference type="SUPFAM" id="SSF46785">
    <property type="entry name" value="Winged helix' DNA-binding domain"/>
    <property type="match status" value="1"/>
</dbReference>
<evidence type="ECO:0000313" key="7">
    <source>
        <dbReference type="Proteomes" id="UP000439983"/>
    </source>
</evidence>
<proteinExistence type="inferred from homology"/>